<name>E8U5Q5_DEIML</name>
<dbReference type="InterPro" id="IPR000182">
    <property type="entry name" value="GNAT_dom"/>
</dbReference>
<dbReference type="Proteomes" id="UP000008635">
    <property type="component" value="Chromosome"/>
</dbReference>
<dbReference type="InterPro" id="IPR050832">
    <property type="entry name" value="Bact_Acetyltransf"/>
</dbReference>
<evidence type="ECO:0000313" key="5">
    <source>
        <dbReference type="Proteomes" id="UP000008635"/>
    </source>
</evidence>
<dbReference type="InterPro" id="IPR016181">
    <property type="entry name" value="Acyl_CoA_acyltransferase"/>
</dbReference>
<keyword evidence="1 4" id="KW-0808">Transferase</keyword>
<dbReference type="Pfam" id="PF00583">
    <property type="entry name" value="Acetyltransf_1"/>
    <property type="match status" value="2"/>
</dbReference>
<organism evidence="4 5">
    <name type="scientific">Deinococcus maricopensis (strain DSM 21211 / LMG 22137 / NRRL B-23946 / LB-34)</name>
    <dbReference type="NCBI Taxonomy" id="709986"/>
    <lineage>
        <taxon>Bacteria</taxon>
        <taxon>Thermotogati</taxon>
        <taxon>Deinococcota</taxon>
        <taxon>Deinococci</taxon>
        <taxon>Deinococcales</taxon>
        <taxon>Deinococcaceae</taxon>
        <taxon>Deinococcus</taxon>
    </lineage>
</organism>
<dbReference type="RefSeq" id="WP_013555899.1">
    <property type="nucleotide sequence ID" value="NC_014958.1"/>
</dbReference>
<dbReference type="eggNOG" id="COG0456">
    <property type="taxonomic scope" value="Bacteria"/>
</dbReference>
<reference evidence="5" key="2">
    <citation type="submission" date="2011-01" db="EMBL/GenBank/DDBJ databases">
        <title>The complete genome of Deinococcus maricopensis DSM 21211.</title>
        <authorList>
            <consortium name="US DOE Joint Genome Institute (JGI-PGF)"/>
            <person name="Lucas S."/>
            <person name="Copeland A."/>
            <person name="Lapidus A."/>
            <person name="Goodwin L."/>
            <person name="Pitluck S."/>
            <person name="Kyrpides N."/>
            <person name="Mavromatis K."/>
            <person name="Pagani I."/>
            <person name="Ivanova N."/>
            <person name="Ovchinnikova G."/>
            <person name="Zeytun A."/>
            <person name="Detter J.C."/>
            <person name="Han C."/>
            <person name="Land M."/>
            <person name="Hauser L."/>
            <person name="Markowitz V."/>
            <person name="Cheng J.-F."/>
            <person name="Hugenholtz P."/>
            <person name="Woyke T."/>
            <person name="Wu D."/>
            <person name="Pukall R."/>
            <person name="Gehrich-Schroeter G."/>
            <person name="Brambilla E."/>
            <person name="Klenk H.-P."/>
            <person name="Eisen J.A."/>
        </authorList>
    </citation>
    <scope>NUCLEOTIDE SEQUENCE [LARGE SCALE GENOMIC DNA]</scope>
    <source>
        <strain evidence="5">DSM 21211 / LMG 22137 / NRRL B-23946 / LB-34</strain>
    </source>
</reference>
<dbReference type="PROSITE" id="PS51186">
    <property type="entry name" value="GNAT"/>
    <property type="match status" value="2"/>
</dbReference>
<reference evidence="4 5" key="1">
    <citation type="journal article" date="2011" name="Stand. Genomic Sci.">
        <title>Complete genome sequence of Deinococcus maricopensis type strain (LB-34).</title>
        <authorList>
            <person name="Pukall R."/>
            <person name="Zeytun A."/>
            <person name="Lucas S."/>
            <person name="Lapidus A."/>
            <person name="Hammon N."/>
            <person name="Deshpande S."/>
            <person name="Nolan M."/>
            <person name="Cheng J.F."/>
            <person name="Pitluck S."/>
            <person name="Liolios K."/>
            <person name="Pagani I."/>
            <person name="Mikhailova N."/>
            <person name="Ivanova N."/>
            <person name="Mavromatis K."/>
            <person name="Pati A."/>
            <person name="Tapia R."/>
            <person name="Han C."/>
            <person name="Goodwin L."/>
            <person name="Chen A."/>
            <person name="Palaniappan K."/>
            <person name="Land M."/>
            <person name="Hauser L."/>
            <person name="Chang Y.J."/>
            <person name="Jeffries C.D."/>
            <person name="Brambilla E.M."/>
            <person name="Rohde M."/>
            <person name="Goker M."/>
            <person name="Detter J.C."/>
            <person name="Woyke T."/>
            <person name="Bristow J."/>
            <person name="Eisen J.A."/>
            <person name="Markowitz V."/>
            <person name="Hugenholtz P."/>
            <person name="Kyrpides N.C."/>
            <person name="Klenk H.P."/>
        </authorList>
    </citation>
    <scope>NUCLEOTIDE SEQUENCE [LARGE SCALE GENOMIC DNA]</scope>
    <source>
        <strain evidence="5">DSM 21211 / LMG 22137 / NRRL B-23946 / LB-34</strain>
    </source>
</reference>
<feature type="domain" description="N-acetyltransferase" evidence="3">
    <location>
        <begin position="182"/>
        <end position="325"/>
    </location>
</feature>
<evidence type="ECO:0000256" key="1">
    <source>
        <dbReference type="ARBA" id="ARBA00022679"/>
    </source>
</evidence>
<keyword evidence="2" id="KW-0012">Acyltransferase</keyword>
<dbReference type="Gene3D" id="3.40.630.30">
    <property type="match status" value="1"/>
</dbReference>
<dbReference type="GO" id="GO:0016747">
    <property type="term" value="F:acyltransferase activity, transferring groups other than amino-acyl groups"/>
    <property type="evidence" value="ECO:0007669"/>
    <property type="project" value="InterPro"/>
</dbReference>
<dbReference type="PANTHER" id="PTHR43877">
    <property type="entry name" value="AMINOALKYLPHOSPHONATE N-ACETYLTRANSFERASE-RELATED-RELATED"/>
    <property type="match status" value="1"/>
</dbReference>
<dbReference type="EMBL" id="CP002454">
    <property type="protein sequence ID" value="ADV66394.1"/>
    <property type="molecule type" value="Genomic_DNA"/>
</dbReference>
<dbReference type="CDD" id="cd04301">
    <property type="entry name" value="NAT_SF"/>
    <property type="match status" value="2"/>
</dbReference>
<dbReference type="SUPFAM" id="SSF55729">
    <property type="entry name" value="Acyl-CoA N-acyltransferases (Nat)"/>
    <property type="match status" value="2"/>
</dbReference>
<dbReference type="HOGENOM" id="CLU_069610_0_0_0"/>
<dbReference type="OrthoDB" id="4140682at2"/>
<evidence type="ECO:0000259" key="3">
    <source>
        <dbReference type="PROSITE" id="PS51186"/>
    </source>
</evidence>
<evidence type="ECO:0000313" key="4">
    <source>
        <dbReference type="EMBL" id="ADV66394.1"/>
    </source>
</evidence>
<sequence length="325" mass="35614">MTQLTFTLRPATPADLDAVAALYTLNDPTSAISAEELANQDRDQAELGFHHARCVAEQAGRVIGVAEYAQSPGQYHPRKFTLDLIVHPDERGRGVGRALAAWVLGAVEVHGALSARANARENDPDSLAFLARRGFTESKRYWTGTLDVARADLTPYAHLEADLRARGITILSAADLAAQHPEDWRERMYALFTDIRQDVPRSEPATPISFEQYRTWILEDPGFLPDAYFLAAHGEQLLGASDLYASGASEDLFVGLTGVRRAARGQQVATALKVRAVQYARARGVPKLHTSNESGNAPILAVNDRLGFERGPALINFLKTWEDQA</sequence>
<keyword evidence="5" id="KW-1185">Reference proteome</keyword>
<accession>E8U5Q5</accession>
<dbReference type="KEGG" id="dmr:Deima_0738"/>
<proteinExistence type="predicted"/>
<evidence type="ECO:0000256" key="2">
    <source>
        <dbReference type="ARBA" id="ARBA00023315"/>
    </source>
</evidence>
<dbReference type="PANTHER" id="PTHR43877:SF6">
    <property type="entry name" value="GCN5-RELATED N-ACETYLTRANSFERASE"/>
    <property type="match status" value="1"/>
</dbReference>
<dbReference type="AlphaFoldDB" id="E8U5Q5"/>
<gene>
    <name evidence="4" type="ordered locus">Deima_0738</name>
</gene>
<dbReference type="STRING" id="709986.Deima_0738"/>
<protein>
    <submittedName>
        <fullName evidence="4">GCN5-related N-acetyltransferase</fullName>
    </submittedName>
</protein>
<feature type="domain" description="N-acetyltransferase" evidence="3">
    <location>
        <begin position="6"/>
        <end position="166"/>
    </location>
</feature>